<evidence type="ECO:0000256" key="7">
    <source>
        <dbReference type="RuleBase" id="RU000461"/>
    </source>
</evidence>
<evidence type="ECO:0000313" key="8">
    <source>
        <dbReference type="EMBL" id="RMI41126.1"/>
    </source>
</evidence>
<proteinExistence type="inferred from homology"/>
<dbReference type="Pfam" id="PF00067">
    <property type="entry name" value="p450"/>
    <property type="match status" value="1"/>
</dbReference>
<gene>
    <name evidence="8" type="ORF">EBN88_11555</name>
</gene>
<dbReference type="PRINTS" id="PR00385">
    <property type="entry name" value="P450"/>
</dbReference>
<evidence type="ECO:0000313" key="9">
    <source>
        <dbReference type="Proteomes" id="UP000278673"/>
    </source>
</evidence>
<keyword evidence="4 7" id="KW-0560">Oxidoreductase</keyword>
<keyword evidence="3 7" id="KW-0479">Metal-binding</keyword>
<dbReference type="GO" id="GO:0005506">
    <property type="term" value="F:iron ion binding"/>
    <property type="evidence" value="ECO:0007669"/>
    <property type="project" value="InterPro"/>
</dbReference>
<evidence type="ECO:0000256" key="2">
    <source>
        <dbReference type="ARBA" id="ARBA00022617"/>
    </source>
</evidence>
<evidence type="ECO:0000256" key="1">
    <source>
        <dbReference type="ARBA" id="ARBA00010617"/>
    </source>
</evidence>
<dbReference type="InterPro" id="IPR001128">
    <property type="entry name" value="Cyt_P450"/>
</dbReference>
<reference evidence="8 9" key="1">
    <citation type="submission" date="2018-10" db="EMBL/GenBank/DDBJ databases">
        <title>Isolation, diversity and antifungal activity of actinobacteria from wheat.</title>
        <authorList>
            <person name="Han C."/>
        </authorList>
    </citation>
    <scope>NUCLEOTIDE SEQUENCE [LARGE SCALE GENOMIC DNA]</scope>
    <source>
        <strain evidence="8 9">NEAU-YY642</strain>
    </source>
</reference>
<dbReference type="GO" id="GO:0020037">
    <property type="term" value="F:heme binding"/>
    <property type="evidence" value="ECO:0007669"/>
    <property type="project" value="InterPro"/>
</dbReference>
<dbReference type="FunFam" id="1.10.630.10:FF:000018">
    <property type="entry name" value="Cytochrome P450 monooxygenase"/>
    <property type="match status" value="1"/>
</dbReference>
<evidence type="ECO:0000256" key="3">
    <source>
        <dbReference type="ARBA" id="ARBA00022723"/>
    </source>
</evidence>
<keyword evidence="9" id="KW-1185">Reference proteome</keyword>
<evidence type="ECO:0000256" key="5">
    <source>
        <dbReference type="ARBA" id="ARBA00023004"/>
    </source>
</evidence>
<dbReference type="GO" id="GO:0016705">
    <property type="term" value="F:oxidoreductase activity, acting on paired donors, with incorporation or reduction of molecular oxygen"/>
    <property type="evidence" value="ECO:0007669"/>
    <property type="project" value="InterPro"/>
</dbReference>
<dbReference type="Proteomes" id="UP000278673">
    <property type="component" value="Unassembled WGS sequence"/>
</dbReference>
<dbReference type="SUPFAM" id="SSF48264">
    <property type="entry name" value="Cytochrome P450"/>
    <property type="match status" value="1"/>
</dbReference>
<dbReference type="EMBL" id="RFFJ01000049">
    <property type="protein sequence ID" value="RMI41126.1"/>
    <property type="molecule type" value="Genomic_DNA"/>
</dbReference>
<comment type="caution">
    <text evidence="8">The sequence shown here is derived from an EMBL/GenBank/DDBJ whole genome shotgun (WGS) entry which is preliminary data.</text>
</comment>
<protein>
    <submittedName>
        <fullName evidence="8">Cytochrome P450</fullName>
    </submittedName>
</protein>
<dbReference type="InterPro" id="IPR002397">
    <property type="entry name" value="Cyt_P450_B"/>
</dbReference>
<dbReference type="AlphaFoldDB" id="A0A3M2LVK1"/>
<keyword evidence="6 7" id="KW-0503">Monooxygenase</keyword>
<dbReference type="InterPro" id="IPR017972">
    <property type="entry name" value="Cyt_P450_CS"/>
</dbReference>
<dbReference type="GO" id="GO:0004497">
    <property type="term" value="F:monooxygenase activity"/>
    <property type="evidence" value="ECO:0007669"/>
    <property type="project" value="UniProtKB-KW"/>
</dbReference>
<organism evidence="8 9">
    <name type="scientific">Streptomyces triticirhizae</name>
    <dbReference type="NCBI Taxonomy" id="2483353"/>
    <lineage>
        <taxon>Bacteria</taxon>
        <taxon>Bacillati</taxon>
        <taxon>Actinomycetota</taxon>
        <taxon>Actinomycetes</taxon>
        <taxon>Kitasatosporales</taxon>
        <taxon>Streptomycetaceae</taxon>
        <taxon>Streptomyces</taxon>
    </lineage>
</organism>
<sequence>MDTQSNIPSGQSDDLVSADAVDSILADLFLTPEGLTDPYPRYERVRELTPVHQTALGHWVVTRYDDVDTLMRHQQGLKDPYRVFAPWLKKEEWPEHAALRRLPDILLWINPPDHTRLRKLASYAFTAKAVRGMRPRIEGMVSSLADRLQEAGSLDYMKEFAYPLPAMATGTMLGLPEADLPHLQDPMRAFQDVYELGLTAEDLAACDAGAAITDAYFTDLVNERRAKPGDDLLSALIAAKDGDDRLTQGELIGMCNLLFGAGFETTTNLLGNGLFALLSHPEQMARLRAEPELIPGAVEEMLRFDSPTQLVNRVVDEALEIGGTLIPAGASVIGLVGSAHRDARRYTDPDVFDVTRQEASVLSFSSGIHYCLGAGLARVEAQVAFTTLLTRFPRLRLDADFDEVRFRPRLTLRGLESLPIAVD</sequence>
<name>A0A3M2LVK1_9ACTN</name>
<dbReference type="PRINTS" id="PR00359">
    <property type="entry name" value="BP450"/>
</dbReference>
<dbReference type="CDD" id="cd20625">
    <property type="entry name" value="CYP164-like"/>
    <property type="match status" value="1"/>
</dbReference>
<dbReference type="Gene3D" id="1.10.630.10">
    <property type="entry name" value="Cytochrome P450"/>
    <property type="match status" value="1"/>
</dbReference>
<accession>A0A3M2LVK1</accession>
<keyword evidence="5 7" id="KW-0408">Iron</keyword>
<dbReference type="PANTHER" id="PTHR46696">
    <property type="entry name" value="P450, PUTATIVE (EUROFUNG)-RELATED"/>
    <property type="match status" value="1"/>
</dbReference>
<keyword evidence="2 7" id="KW-0349">Heme</keyword>
<dbReference type="PANTHER" id="PTHR46696:SF1">
    <property type="entry name" value="CYTOCHROME P450 YJIB-RELATED"/>
    <property type="match status" value="1"/>
</dbReference>
<dbReference type="InterPro" id="IPR036396">
    <property type="entry name" value="Cyt_P450_sf"/>
</dbReference>
<dbReference type="PROSITE" id="PS00086">
    <property type="entry name" value="CYTOCHROME_P450"/>
    <property type="match status" value="1"/>
</dbReference>
<comment type="similarity">
    <text evidence="1 7">Belongs to the cytochrome P450 family.</text>
</comment>
<evidence type="ECO:0000256" key="6">
    <source>
        <dbReference type="ARBA" id="ARBA00023033"/>
    </source>
</evidence>
<evidence type="ECO:0000256" key="4">
    <source>
        <dbReference type="ARBA" id="ARBA00023002"/>
    </source>
</evidence>